<dbReference type="RefSeq" id="XP_031938485.1">
    <property type="nucleotide sequence ID" value="XM_032079568.1"/>
</dbReference>
<dbReference type="Proteomes" id="UP000325579">
    <property type="component" value="Unassembled WGS sequence"/>
</dbReference>
<protein>
    <submittedName>
        <fullName evidence="1">Uncharacterized protein</fullName>
    </submittedName>
</protein>
<reference evidence="1 2" key="1">
    <citation type="submission" date="2019-04" db="EMBL/GenBank/DDBJ databases">
        <authorList>
            <consortium name="DOE Joint Genome Institute"/>
            <person name="Mondo S."/>
            <person name="Kjaerbolling I."/>
            <person name="Vesth T."/>
            <person name="Frisvad J.C."/>
            <person name="Nybo J.L."/>
            <person name="Theobald S."/>
            <person name="Kildgaard S."/>
            <person name="Isbrandt T."/>
            <person name="Kuo A."/>
            <person name="Sato A."/>
            <person name="Lyhne E.K."/>
            <person name="Kogle M.E."/>
            <person name="Wiebenga A."/>
            <person name="Kun R.S."/>
            <person name="Lubbers R.J."/>
            <person name="Makela M.R."/>
            <person name="Barry K."/>
            <person name="Chovatia M."/>
            <person name="Clum A."/>
            <person name="Daum C."/>
            <person name="Haridas S."/>
            <person name="He G."/>
            <person name="LaButti K."/>
            <person name="Lipzen A."/>
            <person name="Riley R."/>
            <person name="Salamov A."/>
            <person name="Simmons B.A."/>
            <person name="Magnuson J.K."/>
            <person name="Henrissat B."/>
            <person name="Mortensen U.H."/>
            <person name="Larsen T.O."/>
            <person name="Devries R.P."/>
            <person name="Grigoriev I.V."/>
            <person name="Machida M."/>
            <person name="Baker S.E."/>
            <person name="Andersen M.R."/>
            <person name="Cantor M.N."/>
            <person name="Hua S.X."/>
        </authorList>
    </citation>
    <scope>NUCLEOTIDE SEQUENCE [LARGE SCALE GENOMIC DNA]</scope>
    <source>
        <strain evidence="1 2">CBS 119388</strain>
    </source>
</reference>
<proteinExistence type="predicted"/>
<organism evidence="1 2">
    <name type="scientific">Aspergillus pseudonomiae</name>
    <dbReference type="NCBI Taxonomy" id="1506151"/>
    <lineage>
        <taxon>Eukaryota</taxon>
        <taxon>Fungi</taxon>
        <taxon>Dikarya</taxon>
        <taxon>Ascomycota</taxon>
        <taxon>Pezizomycotina</taxon>
        <taxon>Eurotiomycetes</taxon>
        <taxon>Eurotiomycetidae</taxon>
        <taxon>Eurotiales</taxon>
        <taxon>Aspergillaceae</taxon>
        <taxon>Aspergillus</taxon>
        <taxon>Aspergillus subgen. Circumdati</taxon>
    </lineage>
</organism>
<sequence>MPLGWSTGRRSIAVSNDAVGIVFVSFVLSTFSTSSTNPTWCLILLEWFLDRVHTGYSRSSPGLPWRAKIADSDVCRPYGRRRHRYLGNGWLASAGDDLHTHASTPTDHWSRLLEWAMSGSVVSVAYQGQFDCVKNNNYNEDGMGDTGTLYWPRGWLFNNLVVLMAYCPLSMNPSSRRKTEWPHH</sequence>
<dbReference type="GeneID" id="43664259"/>
<dbReference type="EMBL" id="ML736804">
    <property type="protein sequence ID" value="KAE8401166.1"/>
    <property type="molecule type" value="Genomic_DNA"/>
</dbReference>
<dbReference type="AlphaFoldDB" id="A0A5N7D431"/>
<keyword evidence="2" id="KW-1185">Reference proteome</keyword>
<name>A0A5N7D431_9EURO</name>
<evidence type="ECO:0000313" key="2">
    <source>
        <dbReference type="Proteomes" id="UP000325579"/>
    </source>
</evidence>
<gene>
    <name evidence="1" type="ORF">BDV37DRAFT_185669</name>
</gene>
<evidence type="ECO:0000313" key="1">
    <source>
        <dbReference type="EMBL" id="KAE8401166.1"/>
    </source>
</evidence>
<accession>A0A5N7D431</accession>